<dbReference type="OMA" id="FLECITR"/>
<name>A0A1S3XKR4_TOBAC</name>
<sequence>MVYGFNEQAARRRLWDNIKQIRVKLDGPWAVMGDFNCVLSRDERIGSKVTMVETREFRQCIKVCGLKELRSSGAFFTWNNKQGGDSRVYSMIDRVGAFMNEGIYDHCPTIINWEGRNAGGKRQFKYFNMWSVILEFQTRVKEVWEKEIQGTQMYKLVGKLNRTKNVLQRLNKERFSNVEKGLKQ</sequence>
<evidence type="ECO:0000313" key="1">
    <source>
        <dbReference type="Proteomes" id="UP000790787"/>
    </source>
</evidence>
<dbReference type="GeneID" id="107766271"/>
<dbReference type="InterPro" id="IPR036691">
    <property type="entry name" value="Endo/exonu/phosph_ase_sf"/>
</dbReference>
<dbReference type="Gene3D" id="3.60.10.10">
    <property type="entry name" value="Endonuclease/exonuclease/phosphatase"/>
    <property type="match status" value="1"/>
</dbReference>
<accession>A0A1S3XKR4</accession>
<dbReference type="AlphaFoldDB" id="A0A1S3XKR4"/>
<reference evidence="1" key="1">
    <citation type="journal article" date="2014" name="Nat. Commun.">
        <title>The tobacco genome sequence and its comparison with those of tomato and potato.</title>
        <authorList>
            <person name="Sierro N."/>
            <person name="Battey J.N."/>
            <person name="Ouadi S."/>
            <person name="Bakaher N."/>
            <person name="Bovet L."/>
            <person name="Willig A."/>
            <person name="Goepfert S."/>
            <person name="Peitsch M.C."/>
            <person name="Ivanov N.V."/>
        </authorList>
    </citation>
    <scope>NUCLEOTIDE SEQUENCE [LARGE SCALE GENOMIC DNA]</scope>
</reference>
<proteinExistence type="predicted"/>
<keyword evidence="1" id="KW-1185">Reference proteome</keyword>
<dbReference type="OrthoDB" id="1302012at2759"/>
<dbReference type="PANTHER" id="PTHR33710:SF81">
    <property type="entry name" value="ENDONUCLEASE_EXONUCLEASE_PHOSPHATASE DOMAIN-CONTAINING PROTEIN"/>
    <property type="match status" value="1"/>
</dbReference>
<reference evidence="2" key="2">
    <citation type="submission" date="2025-08" db="UniProtKB">
        <authorList>
            <consortium name="RefSeq"/>
        </authorList>
    </citation>
    <scope>IDENTIFICATION</scope>
    <source>
        <tissue evidence="2">Leaf</tissue>
    </source>
</reference>
<organism evidence="1 2">
    <name type="scientific">Nicotiana tabacum</name>
    <name type="common">Common tobacco</name>
    <dbReference type="NCBI Taxonomy" id="4097"/>
    <lineage>
        <taxon>Eukaryota</taxon>
        <taxon>Viridiplantae</taxon>
        <taxon>Streptophyta</taxon>
        <taxon>Embryophyta</taxon>
        <taxon>Tracheophyta</taxon>
        <taxon>Spermatophyta</taxon>
        <taxon>Magnoliopsida</taxon>
        <taxon>eudicotyledons</taxon>
        <taxon>Gunneridae</taxon>
        <taxon>Pentapetalae</taxon>
        <taxon>asterids</taxon>
        <taxon>lamiids</taxon>
        <taxon>Solanales</taxon>
        <taxon>Solanaceae</taxon>
        <taxon>Nicotianoideae</taxon>
        <taxon>Nicotianeae</taxon>
        <taxon>Nicotiana</taxon>
    </lineage>
</organism>
<protein>
    <submittedName>
        <fullName evidence="2">Uncharacterized protein LOC107766271</fullName>
    </submittedName>
</protein>
<dbReference type="RefSeq" id="XP_016440508.2">
    <property type="nucleotide sequence ID" value="XM_016585022.2"/>
</dbReference>
<dbReference type="Proteomes" id="UP000790787">
    <property type="component" value="Chromosome 18"/>
</dbReference>
<dbReference type="PaxDb" id="4097-A0A1S3XKR4"/>
<dbReference type="SUPFAM" id="SSF56219">
    <property type="entry name" value="DNase I-like"/>
    <property type="match status" value="1"/>
</dbReference>
<gene>
    <name evidence="2" type="primary">LOC107766271</name>
</gene>
<dbReference type="PANTHER" id="PTHR33710">
    <property type="entry name" value="BNAC02G09200D PROTEIN"/>
    <property type="match status" value="1"/>
</dbReference>
<dbReference type="RefSeq" id="XP_016440508.1">
    <property type="nucleotide sequence ID" value="XM_016585022.1"/>
</dbReference>
<dbReference type="KEGG" id="nta:107766271"/>
<evidence type="ECO:0000313" key="2">
    <source>
        <dbReference type="RefSeq" id="XP_016440508.2"/>
    </source>
</evidence>